<feature type="domain" description="Transposase DDE" evidence="1">
    <location>
        <begin position="10"/>
        <end position="95"/>
    </location>
</feature>
<dbReference type="Proteomes" id="UP000198755">
    <property type="component" value="Unassembled WGS sequence"/>
</dbReference>
<dbReference type="InterPro" id="IPR025668">
    <property type="entry name" value="Tnp_DDE_dom"/>
</dbReference>
<organism evidence="2 3">
    <name type="scientific">Methylocapsa palsarum</name>
    <dbReference type="NCBI Taxonomy" id="1612308"/>
    <lineage>
        <taxon>Bacteria</taxon>
        <taxon>Pseudomonadati</taxon>
        <taxon>Pseudomonadota</taxon>
        <taxon>Alphaproteobacteria</taxon>
        <taxon>Hyphomicrobiales</taxon>
        <taxon>Beijerinckiaceae</taxon>
        <taxon>Methylocapsa</taxon>
    </lineage>
</organism>
<evidence type="ECO:0000313" key="3">
    <source>
        <dbReference type="Proteomes" id="UP000198755"/>
    </source>
</evidence>
<dbReference type="STRING" id="1612308.SAMN05444581_11195"/>
<sequence>MIEGLPAQAVMADTAYDADHFRQAIADKGAIAVIPNNPSRAQKHPLDKHLYAQRHLVECCFSKLKQFRRVATRYEKTVRNYHAVIAHAATILWLR</sequence>
<keyword evidence="3" id="KW-1185">Reference proteome</keyword>
<dbReference type="PANTHER" id="PTHR30007">
    <property type="entry name" value="PHP DOMAIN PROTEIN"/>
    <property type="match status" value="1"/>
</dbReference>
<dbReference type="PANTHER" id="PTHR30007:SF1">
    <property type="entry name" value="BLR1914 PROTEIN"/>
    <property type="match status" value="1"/>
</dbReference>
<proteinExistence type="predicted"/>
<accession>A0A1I4AS08</accession>
<protein>
    <submittedName>
        <fullName evidence="2">Transposase DDE domain-containing protein</fullName>
    </submittedName>
</protein>
<name>A0A1I4AS08_9HYPH</name>
<dbReference type="Pfam" id="PF13586">
    <property type="entry name" value="DDE_Tnp_1_2"/>
    <property type="match status" value="1"/>
</dbReference>
<dbReference type="EMBL" id="FOSN01000011">
    <property type="protein sequence ID" value="SFK59328.1"/>
    <property type="molecule type" value="Genomic_DNA"/>
</dbReference>
<evidence type="ECO:0000259" key="1">
    <source>
        <dbReference type="Pfam" id="PF13586"/>
    </source>
</evidence>
<reference evidence="2 3" key="1">
    <citation type="submission" date="2016-10" db="EMBL/GenBank/DDBJ databases">
        <authorList>
            <person name="de Groot N.N."/>
        </authorList>
    </citation>
    <scope>NUCLEOTIDE SEQUENCE [LARGE SCALE GENOMIC DNA]</scope>
    <source>
        <strain evidence="2 3">NE2</strain>
    </source>
</reference>
<dbReference type="AlphaFoldDB" id="A0A1I4AS08"/>
<gene>
    <name evidence="2" type="ORF">SAMN05444581_11195</name>
</gene>
<evidence type="ECO:0000313" key="2">
    <source>
        <dbReference type="EMBL" id="SFK59328.1"/>
    </source>
</evidence>